<evidence type="ECO:0000313" key="2">
    <source>
        <dbReference type="Proteomes" id="UP000606974"/>
    </source>
</evidence>
<name>A0A8H7AJ35_9EURO</name>
<keyword evidence="2" id="KW-1185">Reference proteome</keyword>
<dbReference type="OrthoDB" id="5430668at2759"/>
<dbReference type="Proteomes" id="UP000606974">
    <property type="component" value="Unassembled WGS sequence"/>
</dbReference>
<dbReference type="EMBL" id="JAACFV010000048">
    <property type="protein sequence ID" value="KAF7508862.1"/>
    <property type="molecule type" value="Genomic_DNA"/>
</dbReference>
<reference evidence="1" key="1">
    <citation type="submission" date="2020-02" db="EMBL/GenBank/DDBJ databases">
        <authorList>
            <person name="Palmer J.M."/>
        </authorList>
    </citation>
    <scope>NUCLEOTIDE SEQUENCE</scope>
    <source>
        <strain evidence="1">EPUS1.4</strain>
        <tissue evidence="1">Thallus</tissue>
    </source>
</reference>
<sequence length="144" mass="17154">MAGMACCRVPLPAPGSQGAPWFMGKNVTDFLETFDNLCDDHGFPEADRLKKVRRYCEFKTREYVQALLYNAEDWESFKKELKKEYEKEDVHQQRQTRVFLERLCSIERKEDDRGLRTMAARLQQPTMHWPRKDRWMSTQAHACF</sequence>
<protein>
    <submittedName>
        <fullName evidence="1">Uncharacterized protein</fullName>
    </submittedName>
</protein>
<dbReference type="AlphaFoldDB" id="A0A8H7AJ35"/>
<proteinExistence type="predicted"/>
<accession>A0A8H7AJ35</accession>
<organism evidence="1 2">
    <name type="scientific">Endocarpon pusillum</name>
    <dbReference type="NCBI Taxonomy" id="364733"/>
    <lineage>
        <taxon>Eukaryota</taxon>
        <taxon>Fungi</taxon>
        <taxon>Dikarya</taxon>
        <taxon>Ascomycota</taxon>
        <taxon>Pezizomycotina</taxon>
        <taxon>Eurotiomycetes</taxon>
        <taxon>Chaetothyriomycetidae</taxon>
        <taxon>Verrucariales</taxon>
        <taxon>Verrucariaceae</taxon>
        <taxon>Endocarpon</taxon>
    </lineage>
</organism>
<evidence type="ECO:0000313" key="1">
    <source>
        <dbReference type="EMBL" id="KAF7508862.1"/>
    </source>
</evidence>
<gene>
    <name evidence="1" type="ORF">GJ744_008571</name>
</gene>
<comment type="caution">
    <text evidence="1">The sequence shown here is derived from an EMBL/GenBank/DDBJ whole genome shotgun (WGS) entry which is preliminary data.</text>
</comment>